<proteinExistence type="predicted"/>
<comment type="caution">
    <text evidence="1">The sequence shown here is derived from an EMBL/GenBank/DDBJ whole genome shotgun (WGS) entry which is preliminary data.</text>
</comment>
<accession>A0A0R2E358</accession>
<keyword evidence="2" id="KW-1185">Reference proteome</keyword>
<sequence length="62" mass="7159">MEVVIMYQVYDNFGGYPEQLSKNRLIELAKSVCPFSLISSTFEAINELQQAGYYVSRIDLLY</sequence>
<dbReference type="Proteomes" id="UP000050898">
    <property type="component" value="Unassembled WGS sequence"/>
</dbReference>
<dbReference type="EMBL" id="AYYH01000006">
    <property type="protein sequence ID" value="KRN10809.1"/>
    <property type="molecule type" value="Genomic_DNA"/>
</dbReference>
<protein>
    <submittedName>
        <fullName evidence="1">Uncharacterized protein</fullName>
    </submittedName>
</protein>
<reference evidence="1 2" key="1">
    <citation type="journal article" date="2015" name="Genome Announc.">
        <title>Expanding the biotechnology potential of lactobacilli through comparative genomics of 213 strains and associated genera.</title>
        <authorList>
            <person name="Sun Z."/>
            <person name="Harris H.M."/>
            <person name="McCann A."/>
            <person name="Guo C."/>
            <person name="Argimon S."/>
            <person name="Zhang W."/>
            <person name="Yang X."/>
            <person name="Jeffery I.B."/>
            <person name="Cooney J.C."/>
            <person name="Kagawa T.F."/>
            <person name="Liu W."/>
            <person name="Song Y."/>
            <person name="Salvetti E."/>
            <person name="Wrobel A."/>
            <person name="Rasinkangas P."/>
            <person name="Parkhill J."/>
            <person name="Rea M.C."/>
            <person name="O'Sullivan O."/>
            <person name="Ritari J."/>
            <person name="Douillard F.P."/>
            <person name="Paul Ross R."/>
            <person name="Yang R."/>
            <person name="Briner A.E."/>
            <person name="Felis G.E."/>
            <person name="de Vos W.M."/>
            <person name="Barrangou R."/>
            <person name="Klaenhammer T.R."/>
            <person name="Caufield P.W."/>
            <person name="Cui Y."/>
            <person name="Zhang H."/>
            <person name="O'Toole P.W."/>
        </authorList>
    </citation>
    <scope>NUCLEOTIDE SEQUENCE [LARGE SCALE GENOMIC DNA]</scope>
    <source>
        <strain evidence="1 2">DSM 20444</strain>
    </source>
</reference>
<evidence type="ECO:0000313" key="1">
    <source>
        <dbReference type="EMBL" id="KRN10809.1"/>
    </source>
</evidence>
<dbReference type="AlphaFoldDB" id="A0A0R2E358"/>
<dbReference type="PATRIC" id="fig|1046596.6.peg.2152"/>
<organism evidence="1 2">
    <name type="scientific">Liquorilactobacillus mali KCTC 3596 = DSM 20444</name>
    <dbReference type="NCBI Taxonomy" id="1046596"/>
    <lineage>
        <taxon>Bacteria</taxon>
        <taxon>Bacillati</taxon>
        <taxon>Bacillota</taxon>
        <taxon>Bacilli</taxon>
        <taxon>Lactobacillales</taxon>
        <taxon>Lactobacillaceae</taxon>
        <taxon>Liquorilactobacillus</taxon>
    </lineage>
</organism>
<gene>
    <name evidence="1" type="ORF">FD00_GL002051</name>
</gene>
<name>A0A0R2E358_9LACO</name>
<evidence type="ECO:0000313" key="2">
    <source>
        <dbReference type="Proteomes" id="UP000050898"/>
    </source>
</evidence>